<proteinExistence type="predicted"/>
<feature type="binding site" evidence="5">
    <location>
        <position position="151"/>
    </location>
    <ligand>
        <name>ATP</name>
        <dbReference type="ChEBI" id="CHEBI:30616"/>
    </ligand>
</feature>
<keyword evidence="2 5" id="KW-0547">Nucleotide-binding</keyword>
<keyword evidence="3 9" id="KW-0418">Kinase</keyword>
<dbReference type="CDD" id="cd14014">
    <property type="entry name" value="STKc_PknB_like"/>
    <property type="match status" value="1"/>
</dbReference>
<reference evidence="9 10" key="1">
    <citation type="journal article" date="2022" name="Syst. Appl. Microbiol.">
        <title>Rhodopirellula aestuarii sp. nov., a novel member of the genus Rhodopirellula isolated from brackish sediments collected in the Tagus River estuary, Portugal.</title>
        <authorList>
            <person name="Vitorino I.R."/>
            <person name="Klimek D."/>
            <person name="Calusinska M."/>
            <person name="Lobo-da-Cunha A."/>
            <person name="Vasconcelos V."/>
            <person name="Lage O.M."/>
        </authorList>
    </citation>
    <scope>NUCLEOTIDE SEQUENCE [LARGE SCALE GENOMIC DNA]</scope>
    <source>
        <strain evidence="9 10">ICT_H3.1</strain>
    </source>
</reference>
<evidence type="ECO:0000256" key="2">
    <source>
        <dbReference type="ARBA" id="ARBA00022741"/>
    </source>
</evidence>
<feature type="domain" description="Protein kinase" evidence="8">
    <location>
        <begin position="122"/>
        <end position="385"/>
    </location>
</feature>
<dbReference type="PROSITE" id="PS50011">
    <property type="entry name" value="PROTEIN_KINASE_DOM"/>
    <property type="match status" value="1"/>
</dbReference>
<evidence type="ECO:0000256" key="6">
    <source>
        <dbReference type="SAM" id="MobiDB-lite"/>
    </source>
</evidence>
<dbReference type="PROSITE" id="PS00108">
    <property type="entry name" value="PROTEIN_KINASE_ST"/>
    <property type="match status" value="1"/>
</dbReference>
<dbReference type="Gene3D" id="1.10.510.10">
    <property type="entry name" value="Transferase(Phosphotransferase) domain 1"/>
    <property type="match status" value="1"/>
</dbReference>
<keyword evidence="4 5" id="KW-0067">ATP-binding</keyword>
<evidence type="ECO:0000259" key="8">
    <source>
        <dbReference type="PROSITE" id="PS50011"/>
    </source>
</evidence>
<evidence type="ECO:0000256" key="4">
    <source>
        <dbReference type="ARBA" id="ARBA00022840"/>
    </source>
</evidence>
<dbReference type="GO" id="GO:0004674">
    <property type="term" value="F:protein serine/threonine kinase activity"/>
    <property type="evidence" value="ECO:0007669"/>
    <property type="project" value="UniProtKB-KW"/>
</dbReference>
<dbReference type="Pfam" id="PF00069">
    <property type="entry name" value="Pkinase"/>
    <property type="match status" value="1"/>
</dbReference>
<keyword evidence="1" id="KW-0808">Transferase</keyword>
<dbReference type="SMART" id="SM00320">
    <property type="entry name" value="WD40"/>
    <property type="match status" value="3"/>
</dbReference>
<keyword evidence="10" id="KW-1185">Reference proteome</keyword>
<dbReference type="InterPro" id="IPR011009">
    <property type="entry name" value="Kinase-like_dom_sf"/>
</dbReference>
<keyword evidence="7" id="KW-0812">Transmembrane</keyword>
<dbReference type="Proteomes" id="UP001202961">
    <property type="component" value="Unassembled WGS sequence"/>
</dbReference>
<dbReference type="PANTHER" id="PTHR43289:SF6">
    <property type="entry name" value="SERINE_THREONINE-PROTEIN KINASE NEKL-3"/>
    <property type="match status" value="1"/>
</dbReference>
<dbReference type="InterPro" id="IPR036322">
    <property type="entry name" value="WD40_repeat_dom_sf"/>
</dbReference>
<dbReference type="SUPFAM" id="SSF50998">
    <property type="entry name" value="Quinoprotein alcohol dehydrogenase-like"/>
    <property type="match status" value="1"/>
</dbReference>
<dbReference type="RefSeq" id="WP_250931950.1">
    <property type="nucleotide sequence ID" value="NZ_JAMQBK010000078.1"/>
</dbReference>
<dbReference type="InterPro" id="IPR015943">
    <property type="entry name" value="WD40/YVTN_repeat-like_dom_sf"/>
</dbReference>
<sequence>MADKPNADQPSLNESRIIELTEQAKKLPVEQRDEFLHSQLDGDPDAQSLVREMLANTNGDDPFASVWRFLEQKPTCRADDQPTQDFNTPAANDDTTEFSTGSKFSPLTLTKDATTLPKIKGHRLDAILGSGGMGVVVKAFDEGLEIDVAIKLMQPAKMQSERARTRFLQEARNVAKLRHPHIVGVLREGQTANNTLWFSMELVDGKPLSELVPERGMDCDEAARIIGQVAQALATAHQAKIFHRDIKPANVLIDQNGQARVVDFGLAKNVQSDLSQTIDGHVLGTPQYMAPEQIDSSVGEIGAVTDLYALGGLLYFLLTGQPPHGKSNQYEQFQAVLNQDVLSPCRRRADVDKDLAAICLKCLQREPGRRYASADALIADLQRYADGRPVTARSIGPIGRSIRWAKRNPIAVGVVGMLSTLLLLAGYFWYRAGEHAAIASQRAKQLDEQKTEISNKAHSLAQTNAVMRRQVYGADIRDAFQRLTDDDFAGAFHLACKLIPEPGEEDFRGIEWRLLWHRLVGPYRMLHSPGSYFGHNQKHFSISPDNESLAYTAILGGTFVWNYAEGKLLAHYPEIQIPRHLLDNRSVVCLVNDELAICDASSFKPRMTQPIDGEMRDAFSSPDGKKFGVVIRDGDGNYINVYETSTFEKLFTTARQEAVIRKACFSPDGDELAVAHDDYTFRITDLTDGSITTIKTQFKPIGVDYSSDGHFFVACPLGYRAQIWETKNWTEIASLGGNDKAWRMAKFTPDDRYLIMAGFDGRIWQYETENWTLVSQHDADLTVWWGDISEDGHTLILGGVTGKRNRSEGSSDGGTGLRLFHLDRDFESGFKWHDWGRHIGLSNTGGDRIDSSPASVLTHLSQLENGNKQIEQITCDDAGGSRSKTISLENEAIAVQDFFGGRFTGVLFADGTVGYVDWETLAIHMVETPADARILYRDHTHPDALWIVNDNSVTRFVPSSEAEREQLKTAEFDSLPNVMAIDRMGGQTFIANTETVVALDSKLQERWRHSVKAGTLLAMAAIDKDSVMISTDQQKLQVVERDGVMDWANLLKSATHIGFTDQGTRLLLRDNQRSIDAWDVNTRHRIAKFATADRNQGFEVDWDGKWLMVHTSRTRIFQSPTEQAVLDDLLAMAETENANDIVLNGLERQLRWIGLDDVDVNAGLRLAKQRSRNVNSQRQLDASSEVTWTVRTPDPASLSQHQTAAKDVVQKGIAEMQSKIPDGSIESLWLGQRLHVDELQKEQYARGRRREIFDEFVEQIEPGTRQPLSNLRYHRIAWIDDRTLLAFDRNAIFRLDLLTGERSLVATVPDYVWCAVSDLERGCVYVGTGGTWTAETKSVVSNYPVQLLRFDTATWERETLYQFDEGKILFLALAQDKGSLIATGIGTKGVRVDLDSGEVTTVDAMVNRSAISPIPETNLVVCSNNLWHPIKLVDMSSGQVLRTMKDPHKGNVEYVHPLNGGRFFGFVVPTKLIALMDGETGKFIAKHEIKMQYETHSTGTDDYLLAGIHDGRLFQMFADPNMPTRIFQIGGNRCAGVAMLPGHPDTVVLSTDQGISLMRLPPVD</sequence>
<feature type="transmembrane region" description="Helical" evidence="7">
    <location>
        <begin position="410"/>
        <end position="430"/>
    </location>
</feature>
<feature type="compositionally biased region" description="Polar residues" evidence="6">
    <location>
        <begin position="81"/>
        <end position="90"/>
    </location>
</feature>
<dbReference type="InterPro" id="IPR008271">
    <property type="entry name" value="Ser/Thr_kinase_AS"/>
</dbReference>
<keyword evidence="7" id="KW-0472">Membrane</keyword>
<comment type="caution">
    <text evidence="9">The sequence shown here is derived from an EMBL/GenBank/DDBJ whole genome shotgun (WGS) entry which is preliminary data.</text>
</comment>
<protein>
    <submittedName>
        <fullName evidence="9">WD40 repeat domain-containing serine/threonine protein kinase</fullName>
    </submittedName>
</protein>
<organism evidence="9 10">
    <name type="scientific">Aporhodopirellula aestuarii</name>
    <dbReference type="NCBI Taxonomy" id="2950107"/>
    <lineage>
        <taxon>Bacteria</taxon>
        <taxon>Pseudomonadati</taxon>
        <taxon>Planctomycetota</taxon>
        <taxon>Planctomycetia</taxon>
        <taxon>Pirellulales</taxon>
        <taxon>Pirellulaceae</taxon>
        <taxon>Aporhodopirellula</taxon>
    </lineage>
</organism>
<gene>
    <name evidence="9" type="ORF">NB063_25985</name>
</gene>
<dbReference type="InterPro" id="IPR011047">
    <property type="entry name" value="Quinoprotein_ADH-like_sf"/>
</dbReference>
<accession>A0ABT0UC63</accession>
<dbReference type="Gene3D" id="3.30.200.20">
    <property type="entry name" value="Phosphorylase Kinase, domain 1"/>
    <property type="match status" value="1"/>
</dbReference>
<evidence type="ECO:0000256" key="3">
    <source>
        <dbReference type="ARBA" id="ARBA00022777"/>
    </source>
</evidence>
<feature type="region of interest" description="Disordered" evidence="6">
    <location>
        <begin position="77"/>
        <end position="99"/>
    </location>
</feature>
<dbReference type="SMART" id="SM00220">
    <property type="entry name" value="S_TKc"/>
    <property type="match status" value="1"/>
</dbReference>
<dbReference type="SUPFAM" id="SSF50978">
    <property type="entry name" value="WD40 repeat-like"/>
    <property type="match status" value="1"/>
</dbReference>
<dbReference type="Gene3D" id="2.130.10.10">
    <property type="entry name" value="YVTN repeat-like/Quinoprotein amine dehydrogenase"/>
    <property type="match status" value="2"/>
</dbReference>
<dbReference type="EMBL" id="JAMQBK010000078">
    <property type="protein sequence ID" value="MCM2374080.1"/>
    <property type="molecule type" value="Genomic_DNA"/>
</dbReference>
<name>A0ABT0UC63_9BACT</name>
<keyword evidence="7" id="KW-1133">Transmembrane helix</keyword>
<evidence type="ECO:0000256" key="1">
    <source>
        <dbReference type="ARBA" id="ARBA00022679"/>
    </source>
</evidence>
<evidence type="ECO:0000256" key="7">
    <source>
        <dbReference type="SAM" id="Phobius"/>
    </source>
</evidence>
<dbReference type="InterPro" id="IPR001680">
    <property type="entry name" value="WD40_rpt"/>
</dbReference>
<dbReference type="PROSITE" id="PS00107">
    <property type="entry name" value="PROTEIN_KINASE_ATP"/>
    <property type="match status" value="1"/>
</dbReference>
<keyword evidence="9" id="KW-0723">Serine/threonine-protein kinase</keyword>
<dbReference type="PANTHER" id="PTHR43289">
    <property type="entry name" value="MITOGEN-ACTIVATED PROTEIN KINASE KINASE KINASE 20-RELATED"/>
    <property type="match status" value="1"/>
</dbReference>
<dbReference type="InterPro" id="IPR000719">
    <property type="entry name" value="Prot_kinase_dom"/>
</dbReference>
<evidence type="ECO:0000313" key="10">
    <source>
        <dbReference type="Proteomes" id="UP001202961"/>
    </source>
</evidence>
<evidence type="ECO:0000256" key="5">
    <source>
        <dbReference type="PROSITE-ProRule" id="PRU10141"/>
    </source>
</evidence>
<evidence type="ECO:0000313" key="9">
    <source>
        <dbReference type="EMBL" id="MCM2374080.1"/>
    </source>
</evidence>
<dbReference type="SUPFAM" id="SSF56112">
    <property type="entry name" value="Protein kinase-like (PK-like)"/>
    <property type="match status" value="1"/>
</dbReference>
<dbReference type="InterPro" id="IPR017441">
    <property type="entry name" value="Protein_kinase_ATP_BS"/>
</dbReference>